<evidence type="ECO:0000256" key="1">
    <source>
        <dbReference type="SAM" id="MobiDB-lite"/>
    </source>
</evidence>
<dbReference type="EMBL" id="BLXT01005681">
    <property type="protein sequence ID" value="GFO24935.1"/>
    <property type="molecule type" value="Genomic_DNA"/>
</dbReference>
<feature type="region of interest" description="Disordered" evidence="1">
    <location>
        <begin position="1"/>
        <end position="98"/>
    </location>
</feature>
<accession>A0AAV4C035</accession>
<dbReference type="PANTHER" id="PTHR46599">
    <property type="entry name" value="PIGGYBAC TRANSPOSABLE ELEMENT-DERIVED PROTEIN 4"/>
    <property type="match status" value="1"/>
</dbReference>
<proteinExistence type="predicted"/>
<dbReference type="Proteomes" id="UP000735302">
    <property type="component" value="Unassembled WGS sequence"/>
</dbReference>
<dbReference type="Pfam" id="PF13843">
    <property type="entry name" value="DDE_Tnp_1_7"/>
    <property type="match status" value="1"/>
</dbReference>
<keyword evidence="4" id="KW-1185">Reference proteome</keyword>
<evidence type="ECO:0000313" key="4">
    <source>
        <dbReference type="Proteomes" id="UP000735302"/>
    </source>
</evidence>
<feature type="compositionally biased region" description="Acidic residues" evidence="1">
    <location>
        <begin position="48"/>
        <end position="68"/>
    </location>
</feature>
<reference evidence="3 4" key="1">
    <citation type="journal article" date="2021" name="Elife">
        <title>Chloroplast acquisition without the gene transfer in kleptoplastic sea slugs, Plakobranchus ocellatus.</title>
        <authorList>
            <person name="Maeda T."/>
            <person name="Takahashi S."/>
            <person name="Yoshida T."/>
            <person name="Shimamura S."/>
            <person name="Takaki Y."/>
            <person name="Nagai Y."/>
            <person name="Toyoda A."/>
            <person name="Suzuki Y."/>
            <person name="Arimoto A."/>
            <person name="Ishii H."/>
            <person name="Satoh N."/>
            <person name="Nishiyama T."/>
            <person name="Hasebe M."/>
            <person name="Maruyama T."/>
            <person name="Minagawa J."/>
            <person name="Obokata J."/>
            <person name="Shigenobu S."/>
        </authorList>
    </citation>
    <scope>NUCLEOTIDE SEQUENCE [LARGE SCALE GENOMIC DNA]</scope>
</reference>
<dbReference type="InterPro" id="IPR029526">
    <property type="entry name" value="PGBD"/>
</dbReference>
<feature type="compositionally biased region" description="Acidic residues" evidence="1">
    <location>
        <begin position="11"/>
        <end position="21"/>
    </location>
</feature>
<feature type="domain" description="PiggyBac transposable element-derived protein" evidence="2">
    <location>
        <begin position="116"/>
        <end position="373"/>
    </location>
</feature>
<gene>
    <name evidence="3" type="ORF">PoB_005144000</name>
</gene>
<organism evidence="3 4">
    <name type="scientific">Plakobranchus ocellatus</name>
    <dbReference type="NCBI Taxonomy" id="259542"/>
    <lineage>
        <taxon>Eukaryota</taxon>
        <taxon>Metazoa</taxon>
        <taxon>Spiralia</taxon>
        <taxon>Lophotrochozoa</taxon>
        <taxon>Mollusca</taxon>
        <taxon>Gastropoda</taxon>
        <taxon>Heterobranchia</taxon>
        <taxon>Euthyneura</taxon>
        <taxon>Panpulmonata</taxon>
        <taxon>Sacoglossa</taxon>
        <taxon>Placobranchoidea</taxon>
        <taxon>Plakobranchidae</taxon>
        <taxon>Plakobranchus</taxon>
    </lineage>
</organism>
<evidence type="ECO:0000259" key="2">
    <source>
        <dbReference type="Pfam" id="PF13843"/>
    </source>
</evidence>
<dbReference type="PANTHER" id="PTHR46599:SF6">
    <property type="entry name" value="DUAL SPECIFICITY PHOSPHATASE 26"/>
    <property type="match status" value="1"/>
</dbReference>
<protein>
    <submittedName>
        <fullName evidence="3">PiggyBac transposable element-derived protein 4</fullName>
    </submittedName>
</protein>
<comment type="caution">
    <text evidence="3">The sequence shown here is derived from an EMBL/GenBank/DDBJ whole genome shotgun (WGS) entry which is preliminary data.</text>
</comment>
<sequence>MADRNLWEDSMNVDDNESGEDIDSKESGGEMGEPTFHDLQPVTLEGQDASDAEDADSDTSGEEEENVEESSPAPDVWKSKDGTEWRSTPLPSGKTPKKNIVKIPKNTVPFTDSVVSPIDCFSLFFTTTMIEMIVQFTNTEGKRVRGKTWSATDFAEINCLIGCLMYIGARKQNYMDVKCIFDLLEGLQLVRARFSRRRFSDLLTFLRFDDKETRSQRRERDPFAPIRELWDCFQINLGRYYVPGINITVDEQLVAFRGRCSFLQYLPSTPDKYGLKIFWATDPVTNYPLAGVPYLGRTNNRSRATNLGFHTVVELVKKFVGSGRNIITDNFFTSQEFADWLLLNNLTLVGTLKRNKRCLPPQFQQKKHLKLYDNDQTTRQLRQGSSRTTTVSSVLLSLQDQGVAPRHASVSGRFTPTHKHVQQVSPVPAAGFSMTESGLQCPVGAHTDFYDQQGQSCPRRL</sequence>
<evidence type="ECO:0000313" key="3">
    <source>
        <dbReference type="EMBL" id="GFO24935.1"/>
    </source>
</evidence>
<dbReference type="AlphaFoldDB" id="A0AAV4C035"/>
<name>A0AAV4C035_9GAST</name>